<feature type="compositionally biased region" description="Polar residues" evidence="2">
    <location>
        <begin position="209"/>
        <end position="223"/>
    </location>
</feature>
<comment type="caution">
    <text evidence="3">The sequence shown here is derived from an EMBL/GenBank/DDBJ whole genome shotgun (WGS) entry which is preliminary data.</text>
</comment>
<feature type="region of interest" description="Disordered" evidence="2">
    <location>
        <begin position="168"/>
        <end position="256"/>
    </location>
</feature>
<keyword evidence="1" id="KW-0175">Coiled coil</keyword>
<feature type="compositionally biased region" description="Basic and acidic residues" evidence="2">
    <location>
        <begin position="174"/>
        <end position="192"/>
    </location>
</feature>
<protein>
    <submittedName>
        <fullName evidence="3">Zinc finger and SCAN domain-containing protein 10</fullName>
    </submittedName>
</protein>
<dbReference type="AlphaFoldDB" id="A0A9W8CB30"/>
<organism evidence="3 4">
    <name type="scientific">Triplophysa rosa</name>
    <name type="common">Cave loach</name>
    <dbReference type="NCBI Taxonomy" id="992332"/>
    <lineage>
        <taxon>Eukaryota</taxon>
        <taxon>Metazoa</taxon>
        <taxon>Chordata</taxon>
        <taxon>Craniata</taxon>
        <taxon>Vertebrata</taxon>
        <taxon>Euteleostomi</taxon>
        <taxon>Actinopterygii</taxon>
        <taxon>Neopterygii</taxon>
        <taxon>Teleostei</taxon>
        <taxon>Ostariophysi</taxon>
        <taxon>Cypriniformes</taxon>
        <taxon>Nemacheilidae</taxon>
        <taxon>Triplophysa</taxon>
    </lineage>
</organism>
<proteinExistence type="predicted"/>
<keyword evidence="4" id="KW-1185">Reference proteome</keyword>
<gene>
    <name evidence="3" type="ORF">IRJ41_013938</name>
</gene>
<evidence type="ECO:0000313" key="4">
    <source>
        <dbReference type="Proteomes" id="UP001059041"/>
    </source>
</evidence>
<evidence type="ECO:0000256" key="2">
    <source>
        <dbReference type="SAM" id="MobiDB-lite"/>
    </source>
</evidence>
<reference evidence="3" key="1">
    <citation type="submission" date="2021-02" db="EMBL/GenBank/DDBJ databases">
        <title>Comparative genomics reveals that relaxation of natural selection precedes convergent phenotypic evolution of cavefish.</title>
        <authorList>
            <person name="Peng Z."/>
        </authorList>
    </citation>
    <scope>NUCLEOTIDE SEQUENCE</scope>
    <source>
        <tissue evidence="3">Muscle</tissue>
    </source>
</reference>
<sequence length="317" mass="35213">MEVQCNPAVITEVSLSFRDELTSTLQNALGVAVDIAVVEISKLLDRALRDVQEKIQEALRDNHALKYRLQTAEIQLSTVRARLDQQPQGLEDFPNGNTSQPAIYLPRAERGHRQFKTLHVVRSSPITLHETELSLDSEHNYEVCGSKETSLLKKESDCAVTHGGLGAQTLNSNTREESTQHRLDETTDKNEVYPKMLDPNMSKDFQACPGTSTGELSDGSSFEVSVKMEKDEGYGDPIPVSVPGEEEEPNSDSLSLAQSQLLQDWRPQPLYLEDCQSNQPCQSTGLPLGKTEISLNIFHLSALIHGQMSQLHSLARY</sequence>
<feature type="coiled-coil region" evidence="1">
    <location>
        <begin position="41"/>
        <end position="75"/>
    </location>
</feature>
<name>A0A9W8CB30_TRIRA</name>
<evidence type="ECO:0000313" key="3">
    <source>
        <dbReference type="EMBL" id="KAI7813028.1"/>
    </source>
</evidence>
<accession>A0A9W8CB30</accession>
<evidence type="ECO:0000256" key="1">
    <source>
        <dbReference type="SAM" id="Coils"/>
    </source>
</evidence>
<dbReference type="Proteomes" id="UP001059041">
    <property type="component" value="Linkage Group LG2"/>
</dbReference>
<dbReference type="EMBL" id="JAFHDT010000002">
    <property type="protein sequence ID" value="KAI7813028.1"/>
    <property type="molecule type" value="Genomic_DNA"/>
</dbReference>